<comment type="caution">
    <text evidence="1">The sequence shown here is derived from an EMBL/GenBank/DDBJ whole genome shotgun (WGS) entry which is preliminary data.</text>
</comment>
<evidence type="ECO:0000313" key="1">
    <source>
        <dbReference type="EMBL" id="KAG8170922.1"/>
    </source>
</evidence>
<proteinExistence type="predicted"/>
<name>A0AAV6TGG0_9ARAC</name>
<gene>
    <name evidence="1" type="ORF">JTE90_015444</name>
</gene>
<organism evidence="1 2">
    <name type="scientific">Oedothorax gibbosus</name>
    <dbReference type="NCBI Taxonomy" id="931172"/>
    <lineage>
        <taxon>Eukaryota</taxon>
        <taxon>Metazoa</taxon>
        <taxon>Ecdysozoa</taxon>
        <taxon>Arthropoda</taxon>
        <taxon>Chelicerata</taxon>
        <taxon>Arachnida</taxon>
        <taxon>Araneae</taxon>
        <taxon>Araneomorphae</taxon>
        <taxon>Entelegynae</taxon>
        <taxon>Araneoidea</taxon>
        <taxon>Linyphiidae</taxon>
        <taxon>Erigoninae</taxon>
        <taxon>Oedothorax</taxon>
    </lineage>
</organism>
<dbReference type="EMBL" id="JAFNEN010004681">
    <property type="protein sequence ID" value="KAG8170922.1"/>
    <property type="molecule type" value="Genomic_DNA"/>
</dbReference>
<dbReference type="Proteomes" id="UP000827092">
    <property type="component" value="Unassembled WGS sequence"/>
</dbReference>
<accession>A0AAV6TGG0</accession>
<sequence length="102" mass="11412">MLTCARVNGVLKSARRRNEVTGRRRWRIGIPVPSRAGRTGVDRRVSQLVEVAEVSAHVGTRTKDGENYARDHGRGQRKLWWRSVAVLTCNRSSDLGSSGVRD</sequence>
<protein>
    <submittedName>
        <fullName evidence="1">Uncharacterized protein</fullName>
    </submittedName>
</protein>
<dbReference type="AlphaFoldDB" id="A0AAV6TGG0"/>
<evidence type="ECO:0000313" key="2">
    <source>
        <dbReference type="Proteomes" id="UP000827092"/>
    </source>
</evidence>
<reference evidence="1 2" key="1">
    <citation type="journal article" date="2022" name="Nat. Ecol. Evol.">
        <title>A masculinizing supergene underlies an exaggerated male reproductive morph in a spider.</title>
        <authorList>
            <person name="Hendrickx F."/>
            <person name="De Corte Z."/>
            <person name="Sonet G."/>
            <person name="Van Belleghem S.M."/>
            <person name="Kostlbacher S."/>
            <person name="Vangestel C."/>
        </authorList>
    </citation>
    <scope>NUCLEOTIDE SEQUENCE [LARGE SCALE GENOMIC DNA]</scope>
    <source>
        <strain evidence="1">W744_W776</strain>
    </source>
</reference>
<keyword evidence="2" id="KW-1185">Reference proteome</keyword>